<keyword evidence="3" id="KW-1185">Reference proteome</keyword>
<feature type="compositionally biased region" description="Gly residues" evidence="1">
    <location>
        <begin position="47"/>
        <end position="67"/>
    </location>
</feature>
<feature type="compositionally biased region" description="Polar residues" evidence="1">
    <location>
        <begin position="7"/>
        <end position="23"/>
    </location>
</feature>
<accession>A0AAW0AWH7</accession>
<dbReference type="EMBL" id="JAWWNJ010000049">
    <property type="protein sequence ID" value="KAK7016856.1"/>
    <property type="molecule type" value="Genomic_DNA"/>
</dbReference>
<protein>
    <submittedName>
        <fullName evidence="2">Uncharacterized protein</fullName>
    </submittedName>
</protein>
<feature type="region of interest" description="Disordered" evidence="1">
    <location>
        <begin position="47"/>
        <end position="73"/>
    </location>
</feature>
<proteinExistence type="predicted"/>
<reference evidence="2 3" key="1">
    <citation type="journal article" date="2024" name="J Genomics">
        <title>Draft genome sequencing and assembly of Favolaschia claudopus CIRM-BRFM 2984 isolated from oak limbs.</title>
        <authorList>
            <person name="Navarro D."/>
            <person name="Drula E."/>
            <person name="Chaduli D."/>
            <person name="Cazenave R."/>
            <person name="Ahrendt S."/>
            <person name="Wang J."/>
            <person name="Lipzen A."/>
            <person name="Daum C."/>
            <person name="Barry K."/>
            <person name="Grigoriev I.V."/>
            <person name="Favel A."/>
            <person name="Rosso M.N."/>
            <person name="Martin F."/>
        </authorList>
    </citation>
    <scope>NUCLEOTIDE SEQUENCE [LARGE SCALE GENOMIC DNA]</scope>
    <source>
        <strain evidence="2 3">CIRM-BRFM 2984</strain>
    </source>
</reference>
<feature type="region of interest" description="Disordered" evidence="1">
    <location>
        <begin position="1"/>
        <end position="23"/>
    </location>
</feature>
<name>A0AAW0AWH7_9AGAR</name>
<feature type="compositionally biased region" description="Polar residues" evidence="1">
    <location>
        <begin position="218"/>
        <end position="242"/>
    </location>
</feature>
<dbReference type="Proteomes" id="UP001362999">
    <property type="component" value="Unassembled WGS sequence"/>
</dbReference>
<evidence type="ECO:0000313" key="3">
    <source>
        <dbReference type="Proteomes" id="UP001362999"/>
    </source>
</evidence>
<evidence type="ECO:0000313" key="2">
    <source>
        <dbReference type="EMBL" id="KAK7016856.1"/>
    </source>
</evidence>
<evidence type="ECO:0000256" key="1">
    <source>
        <dbReference type="SAM" id="MobiDB-lite"/>
    </source>
</evidence>
<sequence>MAHRQDGTGTLVQSHRRVSINSEPSKDVELSIALHIQLMPIRLGGGTGGAGGKGGKFGGAGGKGGGPDLSPLDKWAGIPNSNPNAVITAGGGRGGDGGRGGERGGAGGFGGGVLIPNLPPQELDAWFGDITGGTGGLGGNSPFQAGEGGEGQASLIACAIPGVPEEKQHLVKNPAVKLLELGLAKEYLDFYTSKGCKTVGDVYKLQVDAVQSNGAYGASPAQTMGMVNSGTSTQRQGQSGKKQPSRYKTK</sequence>
<organism evidence="2 3">
    <name type="scientific">Favolaschia claudopus</name>
    <dbReference type="NCBI Taxonomy" id="2862362"/>
    <lineage>
        <taxon>Eukaryota</taxon>
        <taxon>Fungi</taxon>
        <taxon>Dikarya</taxon>
        <taxon>Basidiomycota</taxon>
        <taxon>Agaricomycotina</taxon>
        <taxon>Agaricomycetes</taxon>
        <taxon>Agaricomycetidae</taxon>
        <taxon>Agaricales</taxon>
        <taxon>Marasmiineae</taxon>
        <taxon>Mycenaceae</taxon>
        <taxon>Favolaschia</taxon>
    </lineage>
</organism>
<dbReference type="AlphaFoldDB" id="A0AAW0AWH7"/>
<comment type="caution">
    <text evidence="2">The sequence shown here is derived from an EMBL/GenBank/DDBJ whole genome shotgun (WGS) entry which is preliminary data.</text>
</comment>
<gene>
    <name evidence="2" type="ORF">R3P38DRAFT_1329180</name>
</gene>
<feature type="region of interest" description="Disordered" evidence="1">
    <location>
        <begin position="218"/>
        <end position="250"/>
    </location>
</feature>